<feature type="domain" description="BRCT" evidence="2">
    <location>
        <begin position="1"/>
        <end position="101"/>
    </location>
</feature>
<evidence type="ECO:0000313" key="3">
    <source>
        <dbReference type="EMBL" id="KAF2169907.1"/>
    </source>
</evidence>
<dbReference type="OrthoDB" id="342264at2759"/>
<dbReference type="InterPro" id="IPR001357">
    <property type="entry name" value="BRCT_dom"/>
</dbReference>
<feature type="region of interest" description="Disordered" evidence="1">
    <location>
        <begin position="149"/>
        <end position="170"/>
    </location>
</feature>
<evidence type="ECO:0000256" key="1">
    <source>
        <dbReference type="SAM" id="MobiDB-lite"/>
    </source>
</evidence>
<dbReference type="RefSeq" id="XP_033670796.1">
    <property type="nucleotide sequence ID" value="XM_033805335.1"/>
</dbReference>
<dbReference type="EMBL" id="ML993587">
    <property type="protein sequence ID" value="KAF2169907.1"/>
    <property type="molecule type" value="Genomic_DNA"/>
</dbReference>
<sequence length="421" mass="47059">MVHSALKDCDIVAVGNYGGHPDSKIKDWVQAARGKISFQPKITDHTTHIIVAEKQWKTQPAVVKDALKRSEQSQKIHIVSFDWLDDSLHAKAKRAESSYSWVKKARAAMKAKGPKVQPRSTAGLMSQVFAESTEGFLSEAAKNKMAKRWQMEEDERKEDEKRKQEAFKEQRESESLKILQDLFKRGITKKRNELITDKHHIYVDGKSFRLDVVLEPVDKTGGPDDPPNVSLQIYESKTEPPTYAFNAKAHHTSKLPQNNIIVCIGCNFLTASRLFSNIFKEYTGVEWASRANASPEESGAKYRYVAPKAELMQERGGEDKSRMSSPENSAASSLTQESKKLADVGGDDMQEDRPPKTALQRLEAKAAQRALTNQFDKETLAAGNSSLGKRKEVEDSTPEDSEDEPPSKLRKSKGNRASGTP</sequence>
<proteinExistence type="predicted"/>
<reference evidence="3" key="1">
    <citation type="journal article" date="2020" name="Stud. Mycol.">
        <title>101 Dothideomycetes genomes: a test case for predicting lifestyles and emergence of pathogens.</title>
        <authorList>
            <person name="Haridas S."/>
            <person name="Albert R."/>
            <person name="Binder M."/>
            <person name="Bloem J."/>
            <person name="Labutti K."/>
            <person name="Salamov A."/>
            <person name="Andreopoulos B."/>
            <person name="Baker S."/>
            <person name="Barry K."/>
            <person name="Bills G."/>
            <person name="Bluhm B."/>
            <person name="Cannon C."/>
            <person name="Castanera R."/>
            <person name="Culley D."/>
            <person name="Daum C."/>
            <person name="Ezra D."/>
            <person name="Gonzalez J."/>
            <person name="Henrissat B."/>
            <person name="Kuo A."/>
            <person name="Liang C."/>
            <person name="Lipzen A."/>
            <person name="Lutzoni F."/>
            <person name="Magnuson J."/>
            <person name="Mondo S."/>
            <person name="Nolan M."/>
            <person name="Ohm R."/>
            <person name="Pangilinan J."/>
            <person name="Park H.-J."/>
            <person name="Ramirez L."/>
            <person name="Alfaro M."/>
            <person name="Sun H."/>
            <person name="Tritt A."/>
            <person name="Yoshinaga Y."/>
            <person name="Zwiers L.-H."/>
            <person name="Turgeon B."/>
            <person name="Goodwin S."/>
            <person name="Spatafora J."/>
            <person name="Crous P."/>
            <person name="Grigoriev I."/>
        </authorList>
    </citation>
    <scope>NUCLEOTIDE SEQUENCE</scope>
    <source>
        <strain evidence="3">ATCC 36951</strain>
    </source>
</reference>
<accession>A0A6A6CRK1</accession>
<dbReference type="Proteomes" id="UP000799537">
    <property type="component" value="Unassembled WGS sequence"/>
</dbReference>
<organism evidence="3 4">
    <name type="scientific">Zasmidium cellare ATCC 36951</name>
    <dbReference type="NCBI Taxonomy" id="1080233"/>
    <lineage>
        <taxon>Eukaryota</taxon>
        <taxon>Fungi</taxon>
        <taxon>Dikarya</taxon>
        <taxon>Ascomycota</taxon>
        <taxon>Pezizomycotina</taxon>
        <taxon>Dothideomycetes</taxon>
        <taxon>Dothideomycetidae</taxon>
        <taxon>Mycosphaerellales</taxon>
        <taxon>Mycosphaerellaceae</taxon>
        <taxon>Zasmidium</taxon>
    </lineage>
</organism>
<feature type="region of interest" description="Disordered" evidence="1">
    <location>
        <begin position="312"/>
        <end position="421"/>
    </location>
</feature>
<dbReference type="Pfam" id="PF00533">
    <property type="entry name" value="BRCT"/>
    <property type="match status" value="1"/>
</dbReference>
<protein>
    <recommendedName>
        <fullName evidence="2">BRCT domain-containing protein</fullName>
    </recommendedName>
</protein>
<evidence type="ECO:0000259" key="2">
    <source>
        <dbReference type="PROSITE" id="PS50172"/>
    </source>
</evidence>
<dbReference type="InterPro" id="IPR036420">
    <property type="entry name" value="BRCT_dom_sf"/>
</dbReference>
<gene>
    <name evidence="3" type="ORF">M409DRAFT_20320</name>
</gene>
<dbReference type="AlphaFoldDB" id="A0A6A6CRK1"/>
<feature type="compositionally biased region" description="Basic and acidic residues" evidence="1">
    <location>
        <begin position="312"/>
        <end position="322"/>
    </location>
</feature>
<dbReference type="GeneID" id="54558607"/>
<dbReference type="Gene3D" id="3.40.50.10190">
    <property type="entry name" value="BRCT domain"/>
    <property type="match status" value="1"/>
</dbReference>
<feature type="compositionally biased region" description="Acidic residues" evidence="1">
    <location>
        <begin position="395"/>
        <end position="404"/>
    </location>
</feature>
<feature type="compositionally biased region" description="Basic and acidic residues" evidence="1">
    <location>
        <begin position="158"/>
        <end position="170"/>
    </location>
</feature>
<dbReference type="CDD" id="cd00027">
    <property type="entry name" value="BRCT"/>
    <property type="match status" value="1"/>
</dbReference>
<name>A0A6A6CRK1_ZASCE</name>
<feature type="compositionally biased region" description="Polar residues" evidence="1">
    <location>
        <begin position="323"/>
        <end position="336"/>
    </location>
</feature>
<dbReference type="PROSITE" id="PS50172">
    <property type="entry name" value="BRCT"/>
    <property type="match status" value="1"/>
</dbReference>
<dbReference type="SUPFAM" id="SSF52113">
    <property type="entry name" value="BRCT domain"/>
    <property type="match status" value="1"/>
</dbReference>
<evidence type="ECO:0000313" key="4">
    <source>
        <dbReference type="Proteomes" id="UP000799537"/>
    </source>
</evidence>
<keyword evidence="4" id="KW-1185">Reference proteome</keyword>